<organism evidence="6 7">
    <name type="scientific">Zygosaccharomyces mellis</name>
    <dbReference type="NCBI Taxonomy" id="42258"/>
    <lineage>
        <taxon>Eukaryota</taxon>
        <taxon>Fungi</taxon>
        <taxon>Dikarya</taxon>
        <taxon>Ascomycota</taxon>
        <taxon>Saccharomycotina</taxon>
        <taxon>Saccharomycetes</taxon>
        <taxon>Saccharomycetales</taxon>
        <taxon>Saccharomycetaceae</taxon>
        <taxon>Zygosaccharomyces</taxon>
    </lineage>
</organism>
<name>A0A4C2EGF2_9SACH</name>
<dbReference type="GO" id="GO:0071786">
    <property type="term" value="P:endoplasmic reticulum tubular network organization"/>
    <property type="evidence" value="ECO:0007669"/>
    <property type="project" value="TreeGrafter"/>
</dbReference>
<evidence type="ECO:0000313" key="6">
    <source>
        <dbReference type="EMBL" id="GCF01049.1"/>
    </source>
</evidence>
<dbReference type="OrthoDB" id="5581259at2759"/>
<feature type="transmembrane region" description="Helical" evidence="5">
    <location>
        <begin position="118"/>
        <end position="136"/>
    </location>
</feature>
<dbReference type="PANTHER" id="PTHR12703:SF3">
    <property type="entry name" value="ABR032WP"/>
    <property type="match status" value="1"/>
</dbReference>
<keyword evidence="2 5" id="KW-0812">Transmembrane</keyword>
<evidence type="ECO:0000256" key="3">
    <source>
        <dbReference type="ARBA" id="ARBA00022989"/>
    </source>
</evidence>
<accession>A0A4C2EGF2</accession>
<comment type="caution">
    <text evidence="6">The sequence shown here is derived from an EMBL/GenBank/DDBJ whole genome shotgun (WGS) entry which is preliminary data.</text>
</comment>
<comment type="subcellular location">
    <subcellularLocation>
        <location evidence="1">Membrane</location>
        <topology evidence="1">Multi-pass membrane protein</topology>
    </subcellularLocation>
</comment>
<evidence type="ECO:0000256" key="5">
    <source>
        <dbReference type="SAM" id="Phobius"/>
    </source>
</evidence>
<feature type="transmembrane region" description="Helical" evidence="5">
    <location>
        <begin position="87"/>
        <end position="106"/>
    </location>
</feature>
<evidence type="ECO:0000313" key="7">
    <source>
        <dbReference type="Proteomes" id="UP000301737"/>
    </source>
</evidence>
<keyword evidence="3 5" id="KW-1133">Transmembrane helix</keyword>
<sequence length="274" mass="32912">MTQIQIIQKKDLRKKRDPLRDQRNIWLAGHCLALGFGILFTITYLFHILLFFKYRNWKWLFLRINKDYHFIAGNRWYHSIVRFLPRVFYRMALVGSFVSLGVTMYQNWASINPQWYEMLSAENFQMMIVAALWIFVGRRSFYRLFPYMILSFLHLTNWQQETKGTAELKEMTKRNVFLLRLLSYSELVVLLALVLDSILLKDGTSGICLVIYFAFYSLRFNFSPYAQATALDLLGHLDHHVPPKYRPQWDKVKRFIRDKNEARMRRRENIEKTA</sequence>
<dbReference type="InterPro" id="IPR051645">
    <property type="entry name" value="PER33/POM33_regulator"/>
</dbReference>
<feature type="transmembrane region" description="Helical" evidence="5">
    <location>
        <begin position="204"/>
        <end position="222"/>
    </location>
</feature>
<dbReference type="PANTHER" id="PTHR12703">
    <property type="entry name" value="TRANSMEMBRANE PROTEIN 33"/>
    <property type="match status" value="1"/>
</dbReference>
<keyword evidence="7" id="KW-1185">Reference proteome</keyword>
<reference evidence="6 7" key="1">
    <citation type="submission" date="2019-01" db="EMBL/GenBank/DDBJ databases">
        <title>Draft Genome Sequencing of Zygosaccharomyces mellis Ca-7.</title>
        <authorList>
            <person name="Shiwa Y."/>
            <person name="Kanesaki Y."/>
            <person name="Ishige T."/>
            <person name="Mura K."/>
            <person name="Hori T."/>
            <person name="Tamura T."/>
        </authorList>
    </citation>
    <scope>NUCLEOTIDE SEQUENCE [LARGE SCALE GENOMIC DNA]</scope>
    <source>
        <strain evidence="6 7">Ca-7</strain>
    </source>
</reference>
<dbReference type="GO" id="GO:0005783">
    <property type="term" value="C:endoplasmic reticulum"/>
    <property type="evidence" value="ECO:0007669"/>
    <property type="project" value="TreeGrafter"/>
</dbReference>
<dbReference type="GO" id="GO:0061024">
    <property type="term" value="P:membrane organization"/>
    <property type="evidence" value="ECO:0007669"/>
    <property type="project" value="TreeGrafter"/>
</dbReference>
<evidence type="ECO:0000256" key="2">
    <source>
        <dbReference type="ARBA" id="ARBA00022692"/>
    </source>
</evidence>
<evidence type="ECO:0000256" key="1">
    <source>
        <dbReference type="ARBA" id="ARBA00004141"/>
    </source>
</evidence>
<protein>
    <submittedName>
        <fullName evidence="6">Uncharacterized protein</fullName>
    </submittedName>
</protein>
<dbReference type="AlphaFoldDB" id="A0A4C2EGF2"/>
<feature type="transmembrane region" description="Helical" evidence="5">
    <location>
        <begin position="177"/>
        <end position="198"/>
    </location>
</feature>
<dbReference type="EMBL" id="BIMX01000026">
    <property type="protein sequence ID" value="GCF01049.1"/>
    <property type="molecule type" value="Genomic_DNA"/>
</dbReference>
<proteinExistence type="predicted"/>
<keyword evidence="4 5" id="KW-0472">Membrane</keyword>
<evidence type="ECO:0000256" key="4">
    <source>
        <dbReference type="ARBA" id="ARBA00023136"/>
    </source>
</evidence>
<feature type="transmembrane region" description="Helical" evidence="5">
    <location>
        <begin position="25"/>
        <end position="52"/>
    </location>
</feature>
<dbReference type="Proteomes" id="UP000301737">
    <property type="component" value="Unassembled WGS sequence"/>
</dbReference>
<gene>
    <name evidence="6" type="ORF">ZYGM_000158</name>
</gene>
<dbReference type="GO" id="GO:0016020">
    <property type="term" value="C:membrane"/>
    <property type="evidence" value="ECO:0007669"/>
    <property type="project" value="UniProtKB-SubCell"/>
</dbReference>